<dbReference type="EMBL" id="JABCKI010000252">
    <property type="protein sequence ID" value="KAG5651369.1"/>
    <property type="molecule type" value="Genomic_DNA"/>
</dbReference>
<evidence type="ECO:0000313" key="3">
    <source>
        <dbReference type="Proteomes" id="UP000717328"/>
    </source>
</evidence>
<keyword evidence="3" id="KW-1185">Reference proteome</keyword>
<reference evidence="2" key="2">
    <citation type="submission" date="2021-10" db="EMBL/GenBank/DDBJ databases">
        <title>Phylogenomics reveals ancestral predisposition of the termite-cultivated fungus Termitomyces towards a domesticated lifestyle.</title>
        <authorList>
            <person name="Auxier B."/>
            <person name="Grum-Grzhimaylo A."/>
            <person name="Cardenas M.E."/>
            <person name="Lodge J.D."/>
            <person name="Laessoe T."/>
            <person name="Pedersen O."/>
            <person name="Smith M.E."/>
            <person name="Kuyper T.W."/>
            <person name="Franco-Molano E.A."/>
            <person name="Baroni T.J."/>
            <person name="Aanen D.K."/>
        </authorList>
    </citation>
    <scope>NUCLEOTIDE SEQUENCE</scope>
    <source>
        <strain evidence="2">D49</strain>
    </source>
</reference>
<dbReference type="OrthoDB" id="306876at2759"/>
<comment type="caution">
    <text evidence="2">The sequence shown here is derived from an EMBL/GenBank/DDBJ whole genome shotgun (WGS) entry which is preliminary data.</text>
</comment>
<feature type="region of interest" description="Disordered" evidence="1">
    <location>
        <begin position="1"/>
        <end position="24"/>
    </location>
</feature>
<evidence type="ECO:0000313" key="2">
    <source>
        <dbReference type="EMBL" id="KAG5651369.1"/>
    </source>
</evidence>
<organism evidence="2 3">
    <name type="scientific">Sphagnurus paluster</name>
    <dbReference type="NCBI Taxonomy" id="117069"/>
    <lineage>
        <taxon>Eukaryota</taxon>
        <taxon>Fungi</taxon>
        <taxon>Dikarya</taxon>
        <taxon>Basidiomycota</taxon>
        <taxon>Agaricomycotina</taxon>
        <taxon>Agaricomycetes</taxon>
        <taxon>Agaricomycetidae</taxon>
        <taxon>Agaricales</taxon>
        <taxon>Tricholomatineae</taxon>
        <taxon>Lyophyllaceae</taxon>
        <taxon>Sphagnurus</taxon>
    </lineage>
</organism>
<accession>A0A9P7GIQ2</accession>
<reference evidence="2" key="1">
    <citation type="submission" date="2021-02" db="EMBL/GenBank/DDBJ databases">
        <authorList>
            <person name="Nieuwenhuis M."/>
            <person name="Van De Peppel L.J.J."/>
        </authorList>
    </citation>
    <scope>NUCLEOTIDE SEQUENCE</scope>
    <source>
        <strain evidence="2">D49</strain>
    </source>
</reference>
<dbReference type="AlphaFoldDB" id="A0A9P7GIQ2"/>
<sequence>MTEFSKASRYPSFPDGCPEGSTSATLREYPEVEVPAVGRSRAALLAIQRFAGGNAGLLLVMGSQAFFAMMNVAVKKLNSIDPPVSTFEASNCDKNIVLYAKVQDPWLGPKGVRLLLVFRGFSG</sequence>
<gene>
    <name evidence="2" type="ORF">H0H81_008903</name>
</gene>
<protein>
    <submittedName>
        <fullName evidence="2">Uncharacterized protein</fullName>
    </submittedName>
</protein>
<proteinExistence type="predicted"/>
<dbReference type="Proteomes" id="UP000717328">
    <property type="component" value="Unassembled WGS sequence"/>
</dbReference>
<name>A0A9P7GIQ2_9AGAR</name>
<evidence type="ECO:0000256" key="1">
    <source>
        <dbReference type="SAM" id="MobiDB-lite"/>
    </source>
</evidence>